<protein>
    <recommendedName>
        <fullName evidence="2">Outer membrane lipoprotein carrier protein LolA</fullName>
    </recommendedName>
</protein>
<dbReference type="Pfam" id="PF19574">
    <property type="entry name" value="LolA_3"/>
    <property type="match status" value="1"/>
</dbReference>
<reference evidence="1" key="1">
    <citation type="journal article" date="2015" name="Nature">
        <title>Complex archaea that bridge the gap between prokaryotes and eukaryotes.</title>
        <authorList>
            <person name="Spang A."/>
            <person name="Saw J.H."/>
            <person name="Jorgensen S.L."/>
            <person name="Zaremba-Niedzwiedzka K."/>
            <person name="Martijn J."/>
            <person name="Lind A.E."/>
            <person name="van Eijk R."/>
            <person name="Schleper C."/>
            <person name="Guy L."/>
            <person name="Ettema T.J."/>
        </authorList>
    </citation>
    <scope>NUCLEOTIDE SEQUENCE</scope>
</reference>
<dbReference type="InterPro" id="IPR004564">
    <property type="entry name" value="OM_lipoprot_carrier_LolA-like"/>
</dbReference>
<organism evidence="1">
    <name type="scientific">marine sediment metagenome</name>
    <dbReference type="NCBI Taxonomy" id="412755"/>
    <lineage>
        <taxon>unclassified sequences</taxon>
        <taxon>metagenomes</taxon>
        <taxon>ecological metagenomes</taxon>
    </lineage>
</organism>
<dbReference type="AlphaFoldDB" id="A0A0F9VA95"/>
<comment type="caution">
    <text evidence="1">The sequence shown here is derived from an EMBL/GenBank/DDBJ whole genome shotgun (WGS) entry which is preliminary data.</text>
</comment>
<dbReference type="SUPFAM" id="SSF89392">
    <property type="entry name" value="Prokaryotic lipoproteins and lipoprotein localization factors"/>
    <property type="match status" value="1"/>
</dbReference>
<name>A0A0F9VA95_9ZZZZ</name>
<dbReference type="InterPro" id="IPR029046">
    <property type="entry name" value="LolA/LolB/LppX"/>
</dbReference>
<sequence length="181" mass="20238">MISRSVRVVGLLALASLPAYAKSSDKELLKHLRTNVPECGQFEQSRWLADFDMHLNSRGTFQRQTDGLIWQTIQPVQSQVVLSENNPDLPLGYQAILPIFNGLLVGNWQSLDQYFATQLSGTVENWRAELTPRNEQVAAQLTDLVIEGAAQLERIAISFGDGDRMDIRLTETPCPTPVETQ</sequence>
<accession>A0A0F9VA95</accession>
<evidence type="ECO:0000313" key="1">
    <source>
        <dbReference type="EMBL" id="KKO02086.1"/>
    </source>
</evidence>
<dbReference type="EMBL" id="LAZR01000032">
    <property type="protein sequence ID" value="KKO02086.1"/>
    <property type="molecule type" value="Genomic_DNA"/>
</dbReference>
<evidence type="ECO:0008006" key="2">
    <source>
        <dbReference type="Google" id="ProtNLM"/>
    </source>
</evidence>
<gene>
    <name evidence="1" type="ORF">LCGC14_0109480</name>
</gene>
<proteinExistence type="predicted"/>